<dbReference type="AlphaFoldDB" id="A0A368U6I4"/>
<dbReference type="InterPro" id="IPR041698">
    <property type="entry name" value="Methyltransf_25"/>
</dbReference>
<sequence length="239" mass="26374">MLMSLTHRQLEGELMDDPALDRKAHQAALNGLRRINAASRTAAALWPRIARIAKARRLSSLSVLDVATGGGDVAIALARRARDAGLRLRIEACDISPTALHFAQHQAAHEKVEVSFFPLDVLEDPLPARYDIVTSTLFLHHLSDAQITALLEKLAAQTDHLLVSDLIRNHTGYGLAYVGTRLLSASKIVHVDAMRSVRAALTVAEARRLANQAGLQGVRFERHWPSRFMLSWSRHHDAS</sequence>
<evidence type="ECO:0000313" key="6">
    <source>
        <dbReference type="Proteomes" id="UP000253204"/>
    </source>
</evidence>
<evidence type="ECO:0000256" key="3">
    <source>
        <dbReference type="ARBA" id="ARBA00022691"/>
    </source>
</evidence>
<dbReference type="CDD" id="cd02440">
    <property type="entry name" value="AdoMet_MTases"/>
    <property type="match status" value="1"/>
</dbReference>
<dbReference type="Pfam" id="PF13649">
    <property type="entry name" value="Methyltransf_25"/>
    <property type="match status" value="1"/>
</dbReference>
<keyword evidence="3" id="KW-0949">S-adenosyl-L-methionine</keyword>
<dbReference type="InterPro" id="IPR029063">
    <property type="entry name" value="SAM-dependent_MTases_sf"/>
</dbReference>
<keyword evidence="1 5" id="KW-0489">Methyltransferase</keyword>
<evidence type="ECO:0000256" key="2">
    <source>
        <dbReference type="ARBA" id="ARBA00022679"/>
    </source>
</evidence>
<proteinExistence type="predicted"/>
<evidence type="ECO:0000259" key="4">
    <source>
        <dbReference type="Pfam" id="PF13649"/>
    </source>
</evidence>
<dbReference type="Proteomes" id="UP000253204">
    <property type="component" value="Unassembled WGS sequence"/>
</dbReference>
<gene>
    <name evidence="5" type="ORF">DU506_06125</name>
</gene>
<accession>A0A368U6I4</accession>
<dbReference type="SUPFAM" id="SSF53335">
    <property type="entry name" value="S-adenosyl-L-methionine-dependent methyltransferases"/>
    <property type="match status" value="1"/>
</dbReference>
<protein>
    <submittedName>
        <fullName evidence="5">Methyltransferase domain-containing protein</fullName>
    </submittedName>
</protein>
<feature type="domain" description="Methyltransferase" evidence="4">
    <location>
        <begin position="63"/>
        <end position="155"/>
    </location>
</feature>
<name>A0A368U6I4_9GAMM</name>
<evidence type="ECO:0000313" key="5">
    <source>
        <dbReference type="EMBL" id="RCV92768.1"/>
    </source>
</evidence>
<organism evidence="5 6">
    <name type="scientific">Vreelandella rituensis</name>
    <dbReference type="NCBI Taxonomy" id="2282306"/>
    <lineage>
        <taxon>Bacteria</taxon>
        <taxon>Pseudomonadati</taxon>
        <taxon>Pseudomonadota</taxon>
        <taxon>Gammaproteobacteria</taxon>
        <taxon>Oceanospirillales</taxon>
        <taxon>Halomonadaceae</taxon>
        <taxon>Vreelandella</taxon>
    </lineage>
</organism>
<dbReference type="OrthoDB" id="9800454at2"/>
<dbReference type="GO" id="GO:0008168">
    <property type="term" value="F:methyltransferase activity"/>
    <property type="evidence" value="ECO:0007669"/>
    <property type="project" value="UniProtKB-KW"/>
</dbReference>
<keyword evidence="2 5" id="KW-0808">Transferase</keyword>
<comment type="caution">
    <text evidence="5">The sequence shown here is derived from an EMBL/GenBank/DDBJ whole genome shotgun (WGS) entry which is preliminary data.</text>
</comment>
<evidence type="ECO:0000256" key="1">
    <source>
        <dbReference type="ARBA" id="ARBA00022603"/>
    </source>
</evidence>
<keyword evidence="6" id="KW-1185">Reference proteome</keyword>
<dbReference type="GO" id="GO:0032259">
    <property type="term" value="P:methylation"/>
    <property type="evidence" value="ECO:0007669"/>
    <property type="project" value="UniProtKB-KW"/>
</dbReference>
<dbReference type="EMBL" id="QPIJ01000009">
    <property type="protein sequence ID" value="RCV92768.1"/>
    <property type="molecule type" value="Genomic_DNA"/>
</dbReference>
<dbReference type="PANTHER" id="PTHR43464">
    <property type="entry name" value="METHYLTRANSFERASE"/>
    <property type="match status" value="1"/>
</dbReference>
<reference evidence="5 6" key="1">
    <citation type="submission" date="2018-07" db="EMBL/GenBank/DDBJ databases">
        <title>Halomonas rutogse sp. nov., isolated from Lake TangqianCo on Tibetan Plateau.</title>
        <authorList>
            <person name="Lu H."/>
            <person name="Xing P."/>
            <person name="Wu Q."/>
        </authorList>
    </citation>
    <scope>NUCLEOTIDE SEQUENCE [LARGE SCALE GENOMIC DNA]</scope>
    <source>
        <strain evidence="5 6">TQ8S</strain>
    </source>
</reference>
<dbReference type="Gene3D" id="3.40.50.150">
    <property type="entry name" value="Vaccinia Virus protein VP39"/>
    <property type="match status" value="1"/>
</dbReference>
<dbReference type="PANTHER" id="PTHR43464:SF19">
    <property type="entry name" value="UBIQUINONE BIOSYNTHESIS O-METHYLTRANSFERASE, MITOCHONDRIAL"/>
    <property type="match status" value="1"/>
</dbReference>